<gene>
    <name evidence="4" type="ORF">MEDL_53570</name>
</gene>
<keyword evidence="5" id="KW-1185">Reference proteome</keyword>
<dbReference type="AlphaFoldDB" id="A0A8S3UG82"/>
<dbReference type="InterPro" id="IPR036412">
    <property type="entry name" value="HAD-like_sf"/>
</dbReference>
<sequence length="350" mass="39368">MSAMKSTSALSKIFLRTFLENYKQNALPTCYRCLSSAAPNSKQSWTDKYKTKKKKIREKSEHVTVNQHAVFANNETSLKHIKVYGFDYDYTLASYKQELHSLIFRLGKDALVHKYKYPKDILKFEYSAEFAVRGLHYDIRKGLLMKLDSFHNIQLGTVYRGMQKVSDEEVIKLYDGTHVALESMNTFYGLNRPRELSCKSYTLKIGSVVGVMDGNGPRELSCKSYTLKIGSVVGVMDGNRPRELSCKSYTLKIGSVVGVMDGKSTSLSPRSNRSLAACHLEVTEVCQPVTVTEVWQPVTLISLPACHLEVTEVWQPVTLKLQKSASLSPRSNRSLAACHLEVTEVCQPVT</sequence>
<proteinExistence type="predicted"/>
<evidence type="ECO:0000256" key="3">
    <source>
        <dbReference type="ARBA" id="ARBA00022842"/>
    </source>
</evidence>
<organism evidence="4 5">
    <name type="scientific">Mytilus edulis</name>
    <name type="common">Blue mussel</name>
    <dbReference type="NCBI Taxonomy" id="6550"/>
    <lineage>
        <taxon>Eukaryota</taxon>
        <taxon>Metazoa</taxon>
        <taxon>Spiralia</taxon>
        <taxon>Lophotrochozoa</taxon>
        <taxon>Mollusca</taxon>
        <taxon>Bivalvia</taxon>
        <taxon>Autobranchia</taxon>
        <taxon>Pteriomorphia</taxon>
        <taxon>Mytilida</taxon>
        <taxon>Mytiloidea</taxon>
        <taxon>Mytilidae</taxon>
        <taxon>Mytilinae</taxon>
        <taxon>Mytilus</taxon>
    </lineage>
</organism>
<evidence type="ECO:0000256" key="1">
    <source>
        <dbReference type="ARBA" id="ARBA00022723"/>
    </source>
</evidence>
<keyword evidence="1" id="KW-0479">Metal-binding</keyword>
<dbReference type="PANTHER" id="PTHR12103:SF12">
    <property type="entry name" value="FI20020P1"/>
    <property type="match status" value="1"/>
</dbReference>
<dbReference type="EMBL" id="CAJPWZ010002583">
    <property type="protein sequence ID" value="CAG2241314.1"/>
    <property type="molecule type" value="Genomic_DNA"/>
</dbReference>
<keyword evidence="3" id="KW-0460">Magnesium</keyword>
<evidence type="ECO:0000313" key="5">
    <source>
        <dbReference type="Proteomes" id="UP000683360"/>
    </source>
</evidence>
<dbReference type="OrthoDB" id="409330at2759"/>
<dbReference type="Proteomes" id="UP000683360">
    <property type="component" value="Unassembled WGS sequence"/>
</dbReference>
<dbReference type="Pfam" id="PF05761">
    <property type="entry name" value="5_nucleotid"/>
    <property type="match status" value="1"/>
</dbReference>
<reference evidence="4" key="1">
    <citation type="submission" date="2021-03" db="EMBL/GenBank/DDBJ databases">
        <authorList>
            <person name="Bekaert M."/>
        </authorList>
    </citation>
    <scope>NUCLEOTIDE SEQUENCE</scope>
</reference>
<evidence type="ECO:0000313" key="4">
    <source>
        <dbReference type="EMBL" id="CAG2241314.1"/>
    </source>
</evidence>
<name>A0A8S3UG82_MYTED</name>
<dbReference type="GO" id="GO:0008253">
    <property type="term" value="F:5'-nucleotidase activity"/>
    <property type="evidence" value="ECO:0007669"/>
    <property type="project" value="TreeGrafter"/>
</dbReference>
<protein>
    <submittedName>
        <fullName evidence="4">5'-nucleotidase domain-containing protein 3,5'-nucleotidase domain-containing protein 2</fullName>
    </submittedName>
</protein>
<dbReference type="GO" id="GO:0046872">
    <property type="term" value="F:metal ion binding"/>
    <property type="evidence" value="ECO:0007669"/>
    <property type="project" value="UniProtKB-KW"/>
</dbReference>
<accession>A0A8S3UG82</accession>
<evidence type="ECO:0000256" key="2">
    <source>
        <dbReference type="ARBA" id="ARBA00022801"/>
    </source>
</evidence>
<comment type="caution">
    <text evidence="4">The sequence shown here is derived from an EMBL/GenBank/DDBJ whole genome shotgun (WGS) entry which is preliminary data.</text>
</comment>
<dbReference type="SUPFAM" id="SSF56784">
    <property type="entry name" value="HAD-like"/>
    <property type="match status" value="1"/>
</dbReference>
<keyword evidence="2" id="KW-0378">Hydrolase</keyword>
<dbReference type="InterPro" id="IPR008380">
    <property type="entry name" value="HAD-SF_hydro_IG_5-nucl"/>
</dbReference>
<dbReference type="PANTHER" id="PTHR12103">
    <property type="entry name" value="5'-NUCLEOTIDASE DOMAIN-CONTAINING"/>
    <property type="match status" value="1"/>
</dbReference>